<gene>
    <name evidence="1" type="ORF">BJ508DRAFT_310167</name>
</gene>
<proteinExistence type="predicted"/>
<sequence>MSRYNSTDPMQAALDYDHCYNELADLHHGRWLRDCELNRLRTANFAKFAWMQPEFMGWRRVAEQLEKEQSIYESESRRCLPYHKRTPTPILCDITAAAEIVSIPVDEICWLIQDCAGNRPVLGIRELLEDGQFEEVALQLLRMRRALNKLWESERSHSLDVISCVARKHFEWYGWARDSRFRKVDFILTTAAQNKRLRKCLASRRAEEEEARTRAGVYSDSCPDRDEVGDSDDDYYNFYFRT</sequence>
<dbReference type="EMBL" id="ML119726">
    <property type="protein sequence ID" value="RPA77477.1"/>
    <property type="molecule type" value="Genomic_DNA"/>
</dbReference>
<protein>
    <submittedName>
        <fullName evidence="1">Uncharacterized protein</fullName>
    </submittedName>
</protein>
<reference evidence="1 2" key="1">
    <citation type="journal article" date="2018" name="Nat. Ecol. Evol.">
        <title>Pezizomycetes genomes reveal the molecular basis of ectomycorrhizal truffle lifestyle.</title>
        <authorList>
            <person name="Murat C."/>
            <person name="Payen T."/>
            <person name="Noel B."/>
            <person name="Kuo A."/>
            <person name="Morin E."/>
            <person name="Chen J."/>
            <person name="Kohler A."/>
            <person name="Krizsan K."/>
            <person name="Balestrini R."/>
            <person name="Da Silva C."/>
            <person name="Montanini B."/>
            <person name="Hainaut M."/>
            <person name="Levati E."/>
            <person name="Barry K.W."/>
            <person name="Belfiori B."/>
            <person name="Cichocki N."/>
            <person name="Clum A."/>
            <person name="Dockter R.B."/>
            <person name="Fauchery L."/>
            <person name="Guy J."/>
            <person name="Iotti M."/>
            <person name="Le Tacon F."/>
            <person name="Lindquist E.A."/>
            <person name="Lipzen A."/>
            <person name="Malagnac F."/>
            <person name="Mello A."/>
            <person name="Molinier V."/>
            <person name="Miyauchi S."/>
            <person name="Poulain J."/>
            <person name="Riccioni C."/>
            <person name="Rubini A."/>
            <person name="Sitrit Y."/>
            <person name="Splivallo R."/>
            <person name="Traeger S."/>
            <person name="Wang M."/>
            <person name="Zifcakova L."/>
            <person name="Wipf D."/>
            <person name="Zambonelli A."/>
            <person name="Paolocci F."/>
            <person name="Nowrousian M."/>
            <person name="Ottonello S."/>
            <person name="Baldrian P."/>
            <person name="Spatafora J.W."/>
            <person name="Henrissat B."/>
            <person name="Nagy L.G."/>
            <person name="Aury J.M."/>
            <person name="Wincker P."/>
            <person name="Grigoriev I.V."/>
            <person name="Bonfante P."/>
            <person name="Martin F.M."/>
        </authorList>
    </citation>
    <scope>NUCLEOTIDE SEQUENCE [LARGE SCALE GENOMIC DNA]</scope>
    <source>
        <strain evidence="1 2">RN42</strain>
    </source>
</reference>
<dbReference type="Proteomes" id="UP000275078">
    <property type="component" value="Unassembled WGS sequence"/>
</dbReference>
<name>A0A3N4HWB3_ASCIM</name>
<dbReference type="AlphaFoldDB" id="A0A3N4HWB3"/>
<keyword evidence="2" id="KW-1185">Reference proteome</keyword>
<accession>A0A3N4HWB3</accession>
<evidence type="ECO:0000313" key="1">
    <source>
        <dbReference type="EMBL" id="RPA77477.1"/>
    </source>
</evidence>
<evidence type="ECO:0000313" key="2">
    <source>
        <dbReference type="Proteomes" id="UP000275078"/>
    </source>
</evidence>
<organism evidence="1 2">
    <name type="scientific">Ascobolus immersus RN42</name>
    <dbReference type="NCBI Taxonomy" id="1160509"/>
    <lineage>
        <taxon>Eukaryota</taxon>
        <taxon>Fungi</taxon>
        <taxon>Dikarya</taxon>
        <taxon>Ascomycota</taxon>
        <taxon>Pezizomycotina</taxon>
        <taxon>Pezizomycetes</taxon>
        <taxon>Pezizales</taxon>
        <taxon>Ascobolaceae</taxon>
        <taxon>Ascobolus</taxon>
    </lineage>
</organism>